<evidence type="ECO:0000259" key="1">
    <source>
        <dbReference type="PROSITE" id="PS51750"/>
    </source>
</evidence>
<comment type="caution">
    <text evidence="2">The sequence shown here is derived from an EMBL/GenBank/DDBJ whole genome shotgun (WGS) entry which is preliminary data.</text>
</comment>
<dbReference type="PANTHER" id="PTHR36180:SF2">
    <property type="entry name" value="BRO FAMILY PROTEIN"/>
    <property type="match status" value="1"/>
</dbReference>
<dbReference type="RefSeq" id="WP_377388913.1">
    <property type="nucleotide sequence ID" value="NZ_JBHUIX010000005.1"/>
</dbReference>
<proteinExistence type="predicted"/>
<name>A0ABW5A6T5_9RHOB</name>
<keyword evidence="3" id="KW-1185">Reference proteome</keyword>
<reference evidence="3" key="1">
    <citation type="journal article" date="2019" name="Int. J. Syst. Evol. Microbiol.">
        <title>The Global Catalogue of Microorganisms (GCM) 10K type strain sequencing project: providing services to taxonomists for standard genome sequencing and annotation.</title>
        <authorList>
            <consortium name="The Broad Institute Genomics Platform"/>
            <consortium name="The Broad Institute Genome Sequencing Center for Infectious Disease"/>
            <person name="Wu L."/>
            <person name="Ma J."/>
        </authorList>
    </citation>
    <scope>NUCLEOTIDE SEQUENCE [LARGE SCALE GENOMIC DNA]</scope>
    <source>
        <strain evidence="3">CCUG 55131</strain>
    </source>
</reference>
<dbReference type="PANTHER" id="PTHR36180">
    <property type="entry name" value="DNA-BINDING PROTEIN-RELATED-RELATED"/>
    <property type="match status" value="1"/>
</dbReference>
<organism evidence="2 3">
    <name type="scientific">Rhodobacter lacus</name>
    <dbReference type="NCBI Taxonomy" id="1641972"/>
    <lineage>
        <taxon>Bacteria</taxon>
        <taxon>Pseudomonadati</taxon>
        <taxon>Pseudomonadota</taxon>
        <taxon>Alphaproteobacteria</taxon>
        <taxon>Rhodobacterales</taxon>
        <taxon>Rhodobacter group</taxon>
        <taxon>Rhodobacter</taxon>
    </lineage>
</organism>
<dbReference type="Proteomes" id="UP001597413">
    <property type="component" value="Unassembled WGS sequence"/>
</dbReference>
<evidence type="ECO:0000313" key="2">
    <source>
        <dbReference type="EMBL" id="MFD2173967.1"/>
    </source>
</evidence>
<dbReference type="Pfam" id="PF02498">
    <property type="entry name" value="Bro-N"/>
    <property type="match status" value="1"/>
</dbReference>
<dbReference type="InterPro" id="IPR003497">
    <property type="entry name" value="BRO_N_domain"/>
</dbReference>
<dbReference type="PROSITE" id="PS51750">
    <property type="entry name" value="BRO_N"/>
    <property type="match status" value="1"/>
</dbReference>
<gene>
    <name evidence="2" type="ORF">ACFSM0_07685</name>
</gene>
<dbReference type="EMBL" id="JBHUIX010000005">
    <property type="protein sequence ID" value="MFD2173967.1"/>
    <property type="molecule type" value="Genomic_DNA"/>
</dbReference>
<sequence length="112" mass="12433">MSPSLYDFHGHSIRVVQIDNAPWFIAADVCKALTVGNTTDATLNLDLIEVQNYRVPGTKGRPNKIVSESGLYKIVLRSDKPDAKAFQAWVTGTVLPAIRKDGGFGIFRRRFL</sequence>
<evidence type="ECO:0000313" key="3">
    <source>
        <dbReference type="Proteomes" id="UP001597413"/>
    </source>
</evidence>
<protein>
    <submittedName>
        <fullName evidence="2">Bro-N domain-containing protein</fullName>
    </submittedName>
</protein>
<accession>A0ABW5A6T5</accession>
<dbReference type="SMART" id="SM01040">
    <property type="entry name" value="Bro-N"/>
    <property type="match status" value="1"/>
</dbReference>
<feature type="domain" description="Bro-N" evidence="1">
    <location>
        <begin position="1"/>
        <end position="102"/>
    </location>
</feature>